<evidence type="ECO:0000313" key="3">
    <source>
        <dbReference type="Proteomes" id="UP000479710"/>
    </source>
</evidence>
<dbReference type="Proteomes" id="UP000479710">
    <property type="component" value="Unassembled WGS sequence"/>
</dbReference>
<gene>
    <name evidence="2" type="ORF">E2562_019679</name>
</gene>
<accession>A0A6G1C7Q8</accession>
<evidence type="ECO:0000256" key="1">
    <source>
        <dbReference type="SAM" id="MobiDB-lite"/>
    </source>
</evidence>
<comment type="caution">
    <text evidence="2">The sequence shown here is derived from an EMBL/GenBank/DDBJ whole genome shotgun (WGS) entry which is preliminary data.</text>
</comment>
<keyword evidence="3" id="KW-1185">Reference proteome</keyword>
<dbReference type="AlphaFoldDB" id="A0A6G1C7Q8"/>
<evidence type="ECO:0000313" key="2">
    <source>
        <dbReference type="EMBL" id="KAF0896190.1"/>
    </source>
</evidence>
<organism evidence="2 3">
    <name type="scientific">Oryza meyeriana var. granulata</name>
    <dbReference type="NCBI Taxonomy" id="110450"/>
    <lineage>
        <taxon>Eukaryota</taxon>
        <taxon>Viridiplantae</taxon>
        <taxon>Streptophyta</taxon>
        <taxon>Embryophyta</taxon>
        <taxon>Tracheophyta</taxon>
        <taxon>Spermatophyta</taxon>
        <taxon>Magnoliopsida</taxon>
        <taxon>Liliopsida</taxon>
        <taxon>Poales</taxon>
        <taxon>Poaceae</taxon>
        <taxon>BOP clade</taxon>
        <taxon>Oryzoideae</taxon>
        <taxon>Oryzeae</taxon>
        <taxon>Oryzinae</taxon>
        <taxon>Oryza</taxon>
        <taxon>Oryza meyeriana</taxon>
    </lineage>
</organism>
<protein>
    <submittedName>
        <fullName evidence="2">Uncharacterized protein</fullName>
    </submittedName>
</protein>
<name>A0A6G1C7Q8_9ORYZ</name>
<dbReference type="EMBL" id="SPHZ02000010">
    <property type="protein sequence ID" value="KAF0896190.1"/>
    <property type="molecule type" value="Genomic_DNA"/>
</dbReference>
<reference evidence="2 3" key="1">
    <citation type="submission" date="2019-11" db="EMBL/GenBank/DDBJ databases">
        <title>Whole genome sequence of Oryza granulata.</title>
        <authorList>
            <person name="Li W."/>
        </authorList>
    </citation>
    <scope>NUCLEOTIDE SEQUENCE [LARGE SCALE GENOMIC DNA]</scope>
    <source>
        <strain evidence="3">cv. Menghai</strain>
        <tissue evidence="2">Leaf</tissue>
    </source>
</reference>
<feature type="region of interest" description="Disordered" evidence="1">
    <location>
        <begin position="76"/>
        <end position="96"/>
    </location>
</feature>
<sequence>MASPDSLGFGSDGSGGAGFPILASLAPINFTRVDHGGGDSRRITVPLAAKGAAGSEGIGWPSGALGEDRRRHVEDSLGRGRWRRPTAKLRQGQLGG</sequence>
<proteinExistence type="predicted"/>